<organism evidence="2 3">
    <name type="scientific">Symbiodinium pilosum</name>
    <name type="common">Dinoflagellate</name>
    <dbReference type="NCBI Taxonomy" id="2952"/>
    <lineage>
        <taxon>Eukaryota</taxon>
        <taxon>Sar</taxon>
        <taxon>Alveolata</taxon>
        <taxon>Dinophyceae</taxon>
        <taxon>Suessiales</taxon>
        <taxon>Symbiodiniaceae</taxon>
        <taxon>Symbiodinium</taxon>
    </lineage>
</organism>
<dbReference type="AlphaFoldDB" id="A0A812YBG5"/>
<dbReference type="Pfam" id="PF03372">
    <property type="entry name" value="Exo_endo_phos"/>
    <property type="match status" value="1"/>
</dbReference>
<reference evidence="2" key="1">
    <citation type="submission" date="2021-02" db="EMBL/GenBank/DDBJ databases">
        <authorList>
            <person name="Dougan E. K."/>
            <person name="Rhodes N."/>
            <person name="Thang M."/>
            <person name="Chan C."/>
        </authorList>
    </citation>
    <scope>NUCLEOTIDE SEQUENCE</scope>
</reference>
<evidence type="ECO:0000313" key="3">
    <source>
        <dbReference type="Proteomes" id="UP000649617"/>
    </source>
</evidence>
<comment type="caution">
    <text evidence="2">The sequence shown here is derived from an EMBL/GenBank/DDBJ whole genome shotgun (WGS) entry which is preliminary data.</text>
</comment>
<dbReference type="Gene3D" id="3.60.10.10">
    <property type="entry name" value="Endonuclease/exonuclease/phosphatase"/>
    <property type="match status" value="1"/>
</dbReference>
<dbReference type="SUPFAM" id="SSF56219">
    <property type="entry name" value="DNase I-like"/>
    <property type="match status" value="1"/>
</dbReference>
<dbReference type="OrthoDB" id="417849at2759"/>
<gene>
    <name evidence="2" type="ORF">SPIL2461_LOCUS22378</name>
</gene>
<protein>
    <recommendedName>
        <fullName evidence="1">Endonuclease/exonuclease/phosphatase domain-containing protein</fullName>
    </recommendedName>
</protein>
<dbReference type="Proteomes" id="UP000649617">
    <property type="component" value="Unassembled WGS sequence"/>
</dbReference>
<proteinExistence type="predicted"/>
<dbReference type="InterPro" id="IPR005135">
    <property type="entry name" value="Endo/exonuclease/phosphatase"/>
</dbReference>
<feature type="domain" description="Endonuclease/exonuclease/phosphatase" evidence="1">
    <location>
        <begin position="15"/>
        <end position="322"/>
    </location>
</feature>
<sequence length="331" mass="37853">MEAQSPKSLLRAFTTWNTWGVPFASPYLFHRFGKWRAFHDRQLLTFLGEHAPDAIPGGDLIVCCFQEVWSFPKGPLMECTARMDPRKVGEKWERFVLCLGIACRLLSCFVWDAAQKLFEKREPDAPRIEYTAVVGNRGMSLAWNSLVDSGLCIFSTRAPSEKGFRAYRNYPDGLHEERLANKGVLWAFWVDGSQGLLVLNTHLSTRSAVKLRQLGELAGLFTELKSRFLSSATVLEVYVCGDFNLDPQRDPGFKSWCEELGFERITTGKPTNAWLSVALDHIFTWRSDSRKISRVVSDPVRPWVEKCQFGTCHCERDDISDHCWQCMVVRK</sequence>
<dbReference type="GO" id="GO:0003824">
    <property type="term" value="F:catalytic activity"/>
    <property type="evidence" value="ECO:0007669"/>
    <property type="project" value="InterPro"/>
</dbReference>
<name>A0A812YBG5_SYMPI</name>
<evidence type="ECO:0000259" key="1">
    <source>
        <dbReference type="Pfam" id="PF03372"/>
    </source>
</evidence>
<dbReference type="InterPro" id="IPR036691">
    <property type="entry name" value="Endo/exonu/phosph_ase_sf"/>
</dbReference>
<dbReference type="EMBL" id="CAJNIZ010047223">
    <property type="protein sequence ID" value="CAE7764371.1"/>
    <property type="molecule type" value="Genomic_DNA"/>
</dbReference>
<keyword evidence="3" id="KW-1185">Reference proteome</keyword>
<accession>A0A812YBG5</accession>
<evidence type="ECO:0000313" key="2">
    <source>
        <dbReference type="EMBL" id="CAE7764371.1"/>
    </source>
</evidence>